<sequence length="99" mass="11728">MQFPHKRKSLSKSYPKSFLVASIMNTPSFSYNLVRNRTLRRLSEEREEGRKSRERGRAKSEFESLERESIKKMKCLEQISLIYPSRAITKISFISRNLI</sequence>
<gene>
    <name evidence="2" type="ORF">MtrunA17_Chr8g0357521</name>
</gene>
<evidence type="ECO:0000313" key="2">
    <source>
        <dbReference type="EMBL" id="RHN40689.1"/>
    </source>
</evidence>
<dbReference type="Gramene" id="rna46878">
    <property type="protein sequence ID" value="RHN40689.1"/>
    <property type="gene ID" value="gene46878"/>
</dbReference>
<proteinExistence type="predicted"/>
<dbReference type="AlphaFoldDB" id="A0A396GHL9"/>
<evidence type="ECO:0000313" key="3">
    <source>
        <dbReference type="Proteomes" id="UP000265566"/>
    </source>
</evidence>
<name>A0A396GHL9_MEDTR</name>
<organism evidence="2 3">
    <name type="scientific">Medicago truncatula</name>
    <name type="common">Barrel medic</name>
    <name type="synonym">Medicago tribuloides</name>
    <dbReference type="NCBI Taxonomy" id="3880"/>
    <lineage>
        <taxon>Eukaryota</taxon>
        <taxon>Viridiplantae</taxon>
        <taxon>Streptophyta</taxon>
        <taxon>Embryophyta</taxon>
        <taxon>Tracheophyta</taxon>
        <taxon>Spermatophyta</taxon>
        <taxon>Magnoliopsida</taxon>
        <taxon>eudicotyledons</taxon>
        <taxon>Gunneridae</taxon>
        <taxon>Pentapetalae</taxon>
        <taxon>rosids</taxon>
        <taxon>fabids</taxon>
        <taxon>Fabales</taxon>
        <taxon>Fabaceae</taxon>
        <taxon>Papilionoideae</taxon>
        <taxon>50 kb inversion clade</taxon>
        <taxon>NPAAA clade</taxon>
        <taxon>Hologalegina</taxon>
        <taxon>IRL clade</taxon>
        <taxon>Trifolieae</taxon>
        <taxon>Medicago</taxon>
    </lineage>
</organism>
<comment type="caution">
    <text evidence="2">The sequence shown here is derived from an EMBL/GenBank/DDBJ whole genome shotgun (WGS) entry which is preliminary data.</text>
</comment>
<evidence type="ECO:0000256" key="1">
    <source>
        <dbReference type="SAM" id="MobiDB-lite"/>
    </source>
</evidence>
<accession>A0A396GHL9</accession>
<reference evidence="3" key="1">
    <citation type="journal article" date="2018" name="Nat. Plants">
        <title>Whole-genome landscape of Medicago truncatula symbiotic genes.</title>
        <authorList>
            <person name="Pecrix Y."/>
            <person name="Staton S.E."/>
            <person name="Sallet E."/>
            <person name="Lelandais-Briere C."/>
            <person name="Moreau S."/>
            <person name="Carrere S."/>
            <person name="Blein T."/>
            <person name="Jardinaud M.F."/>
            <person name="Latrasse D."/>
            <person name="Zouine M."/>
            <person name="Zahm M."/>
            <person name="Kreplak J."/>
            <person name="Mayjonade B."/>
            <person name="Satge C."/>
            <person name="Perez M."/>
            <person name="Cauet S."/>
            <person name="Marande W."/>
            <person name="Chantry-Darmon C."/>
            <person name="Lopez-Roques C."/>
            <person name="Bouchez O."/>
            <person name="Berard A."/>
            <person name="Debelle F."/>
            <person name="Munos S."/>
            <person name="Bendahmane A."/>
            <person name="Berges H."/>
            <person name="Niebel A."/>
            <person name="Buitink J."/>
            <person name="Frugier F."/>
            <person name="Benhamed M."/>
            <person name="Crespi M."/>
            <person name="Gouzy J."/>
            <person name="Gamas P."/>
        </authorList>
    </citation>
    <scope>NUCLEOTIDE SEQUENCE [LARGE SCALE GENOMIC DNA]</scope>
    <source>
        <strain evidence="3">cv. Jemalong A17</strain>
    </source>
</reference>
<dbReference type="EMBL" id="PSQE01000008">
    <property type="protein sequence ID" value="RHN40689.1"/>
    <property type="molecule type" value="Genomic_DNA"/>
</dbReference>
<protein>
    <submittedName>
        <fullName evidence="2">Uncharacterized protein</fullName>
    </submittedName>
</protein>
<feature type="region of interest" description="Disordered" evidence="1">
    <location>
        <begin position="42"/>
        <end position="63"/>
    </location>
</feature>
<dbReference type="Proteomes" id="UP000265566">
    <property type="component" value="Chromosome 8"/>
</dbReference>